<dbReference type="STRING" id="1713.GCA_000718325_02252"/>
<dbReference type="EMBL" id="SDJQ01000008">
    <property type="protein sequence ID" value="RXR35156.1"/>
    <property type="molecule type" value="Genomic_DNA"/>
</dbReference>
<proteinExistence type="predicted"/>
<reference evidence="3 4" key="1">
    <citation type="submission" date="2019-01" db="EMBL/GenBank/DDBJ databases">
        <title>Oerskovia turbata Genome sequencing and assembly.</title>
        <authorList>
            <person name="Dou T."/>
        </authorList>
    </citation>
    <scope>NUCLEOTIDE SEQUENCE [LARGE SCALE GENOMIC DNA]</scope>
    <source>
        <strain evidence="2 3">JCM12123</strain>
        <strain evidence="1 4">JCM3160</strain>
    </source>
</reference>
<evidence type="ECO:0000313" key="3">
    <source>
        <dbReference type="Proteomes" id="UP000289805"/>
    </source>
</evidence>
<evidence type="ECO:0000313" key="2">
    <source>
        <dbReference type="EMBL" id="RXR35156.1"/>
    </source>
</evidence>
<sequence>MDITIERRTVATVLGALGLVGAIGLLTTLLLGGEQAPAHAAPASMNSDQARRITQSPHQGTMALPVDSPRADFLFVTRVERDRFEMAFQHGGLQIVICDQPDDVDSACSGDGVRMLRDEVVDGRRVRVAEMGIAVDLATHVATESEPHHVAVYEYWTGVTLARGEVPAWLDEQVLQQE</sequence>
<dbReference type="Proteomes" id="UP000289805">
    <property type="component" value="Unassembled WGS sequence"/>
</dbReference>
<gene>
    <name evidence="1" type="ORF">EQW73_12030</name>
    <name evidence="2" type="ORF">EQW78_06000</name>
</gene>
<comment type="caution">
    <text evidence="2">The sequence shown here is derived from an EMBL/GenBank/DDBJ whole genome shotgun (WGS) entry which is preliminary data.</text>
</comment>
<dbReference type="Proteomes" id="UP000290517">
    <property type="component" value="Unassembled WGS sequence"/>
</dbReference>
<name>A0A4V1N5C2_9CELL</name>
<keyword evidence="4" id="KW-1185">Reference proteome</keyword>
<evidence type="ECO:0000313" key="1">
    <source>
        <dbReference type="EMBL" id="RXR25010.1"/>
    </source>
</evidence>
<dbReference type="RefSeq" id="WP_030151759.1">
    <property type="nucleotide sequence ID" value="NZ_JOFV01000009.1"/>
</dbReference>
<protein>
    <submittedName>
        <fullName evidence="2">Uncharacterized protein</fullName>
    </submittedName>
</protein>
<accession>A0A4V1N5C2</accession>
<dbReference type="AlphaFoldDB" id="A0A4V1N5C2"/>
<organism evidence="2 3">
    <name type="scientific">Oerskovia turbata</name>
    <dbReference type="NCBI Taxonomy" id="1713"/>
    <lineage>
        <taxon>Bacteria</taxon>
        <taxon>Bacillati</taxon>
        <taxon>Actinomycetota</taxon>
        <taxon>Actinomycetes</taxon>
        <taxon>Micrococcales</taxon>
        <taxon>Cellulomonadaceae</taxon>
        <taxon>Oerskovia</taxon>
    </lineage>
</organism>
<dbReference type="EMBL" id="SDJR01000007">
    <property type="protein sequence ID" value="RXR25010.1"/>
    <property type="molecule type" value="Genomic_DNA"/>
</dbReference>
<evidence type="ECO:0000313" key="4">
    <source>
        <dbReference type="Proteomes" id="UP000290517"/>
    </source>
</evidence>